<accession>G0L484</accession>
<reference evidence="1 2" key="2">
    <citation type="journal article" date="2012" name="Environ. Microbiol.">
        <title>Characterization of the first alginolytic operons in a marine bacterium: from their emergence in marine Flavobacteriia to their independent transfers to marine Proteobacteria and human gut Bacteroides.</title>
        <authorList>
            <person name="Thomas F."/>
            <person name="Barbeyron T."/>
            <person name="Tonon T."/>
            <person name="Genicot S."/>
            <person name="Czjzek M."/>
            <person name="Michel G."/>
        </authorList>
    </citation>
    <scope>NUCLEOTIDE SEQUENCE [LARGE SCALE GENOMIC DNA]</scope>
    <source>
        <strain evidence="2">DSM 12802 / CCUG 47099 / CIP 106680 / NCIMB 13871 / Dsij</strain>
    </source>
</reference>
<gene>
    <name evidence="1" type="ordered locus">zobellia_4586</name>
</gene>
<sequence length="46" mass="5284">MSKEKGKDSQERSKYDETLKINTSLEDVLKVSIPKKDKKEKCLDGI</sequence>
<organism evidence="1 2">
    <name type="scientific">Zobellia galactanivorans (strain DSM 12802 / CCUG 47099 / CIP 106680 / NCIMB 13871 / Dsij)</name>
    <dbReference type="NCBI Taxonomy" id="63186"/>
    <lineage>
        <taxon>Bacteria</taxon>
        <taxon>Pseudomonadati</taxon>
        <taxon>Bacteroidota</taxon>
        <taxon>Flavobacteriia</taxon>
        <taxon>Flavobacteriales</taxon>
        <taxon>Flavobacteriaceae</taxon>
        <taxon>Zobellia</taxon>
    </lineage>
</organism>
<evidence type="ECO:0000313" key="2">
    <source>
        <dbReference type="Proteomes" id="UP000008898"/>
    </source>
</evidence>
<name>G0L484_ZOBGA</name>
<reference evidence="2" key="1">
    <citation type="submission" date="2009-07" db="EMBL/GenBank/DDBJ databases">
        <title>Complete genome sequence of Zobellia galactanivorans Dsij.</title>
        <authorList>
            <consortium name="Genoscope - CEA"/>
        </authorList>
    </citation>
    <scope>NUCLEOTIDE SEQUENCE [LARGE SCALE GENOMIC DNA]</scope>
    <source>
        <strain evidence="2">DSM 12802 / CCUG 47099 / CIP 106680 / NCIMB 13871 / Dsij</strain>
    </source>
</reference>
<dbReference type="RefSeq" id="WP_013995908.1">
    <property type="nucleotide sequence ID" value="NC_015844.1"/>
</dbReference>
<dbReference type="HOGENOM" id="CLU_3190975_0_0_10"/>
<protein>
    <submittedName>
        <fullName evidence="1">Uncharacterized protein</fullName>
    </submittedName>
</protein>
<proteinExistence type="predicted"/>
<dbReference type="Proteomes" id="UP000008898">
    <property type="component" value="Chromosome"/>
</dbReference>
<keyword evidence="2" id="KW-1185">Reference proteome</keyword>
<dbReference type="EMBL" id="FP476056">
    <property type="protein sequence ID" value="CAZ98721.1"/>
    <property type="molecule type" value="Genomic_DNA"/>
</dbReference>
<dbReference type="KEGG" id="zga:ZOBELLIA_4586"/>
<evidence type="ECO:0000313" key="1">
    <source>
        <dbReference type="EMBL" id="CAZ98721.1"/>
    </source>
</evidence>
<dbReference type="AlphaFoldDB" id="G0L484"/>
<dbReference type="STRING" id="63186.ZOBELLIA_4586"/>